<sequence length="219" mass="22149">MANVAISALPTATAAASTDILPIVQGGTTKQLTNALLFTGPAIVTGTTATTPTAAYSLVNKQYVDSQINGLTAQIPCDYGTTAALTATYANGSSGVGATLTASANGVFTVDGATPAVAKRILIKDQTVAAQNGAYTVTSAGSVSTAWVLTRATDYDLSAEMDAGDGFYIELGSTLTNTLWVQTTPAPIVVGTDSLVFTQFANASFAKPIIAAMIFGGSF</sequence>
<protein>
    <recommendedName>
        <fullName evidence="5">Bacteriophage lambda, Stf, side tail fibre-repeat-2</fullName>
    </recommendedName>
</protein>
<accession>A0A6J5S1J6</accession>
<reference evidence="4" key="1">
    <citation type="submission" date="2020-05" db="EMBL/GenBank/DDBJ databases">
        <authorList>
            <person name="Chiriac C."/>
            <person name="Salcher M."/>
            <person name="Ghai R."/>
            <person name="Kavagutti S V."/>
        </authorList>
    </citation>
    <scope>NUCLEOTIDE SEQUENCE</scope>
</reference>
<dbReference type="EMBL" id="LR797309">
    <property type="protein sequence ID" value="CAB4201934.1"/>
    <property type="molecule type" value="Genomic_DNA"/>
</dbReference>
<evidence type="ECO:0000313" key="1">
    <source>
        <dbReference type="EMBL" id="CAB4166109.1"/>
    </source>
</evidence>
<organism evidence="4">
    <name type="scientific">uncultured Caudovirales phage</name>
    <dbReference type="NCBI Taxonomy" id="2100421"/>
    <lineage>
        <taxon>Viruses</taxon>
        <taxon>Duplodnaviria</taxon>
        <taxon>Heunggongvirae</taxon>
        <taxon>Uroviricota</taxon>
        <taxon>Caudoviricetes</taxon>
        <taxon>Peduoviridae</taxon>
        <taxon>Maltschvirus</taxon>
        <taxon>Maltschvirus maltsch</taxon>
    </lineage>
</organism>
<dbReference type="EMBL" id="LR796955">
    <property type="protein sequence ID" value="CAB4177763.1"/>
    <property type="molecule type" value="Genomic_DNA"/>
</dbReference>
<name>A0A6J5S1J6_9CAUD</name>
<evidence type="ECO:0008006" key="5">
    <source>
        <dbReference type="Google" id="ProtNLM"/>
    </source>
</evidence>
<dbReference type="EMBL" id="LR796792">
    <property type="protein sequence ID" value="CAB4166109.1"/>
    <property type="molecule type" value="Genomic_DNA"/>
</dbReference>
<dbReference type="EMBL" id="LR796880">
    <property type="protein sequence ID" value="CAB4171511.1"/>
    <property type="molecule type" value="Genomic_DNA"/>
</dbReference>
<gene>
    <name evidence="3" type="ORF">UFOVP1010_45</name>
    <name evidence="4" type="ORF">UFOVP1359_33</name>
    <name evidence="1" type="ORF">UFOVP838_10</name>
    <name evidence="2" type="ORF">UFOVP932_4</name>
</gene>
<evidence type="ECO:0000313" key="3">
    <source>
        <dbReference type="EMBL" id="CAB4177763.1"/>
    </source>
</evidence>
<evidence type="ECO:0000313" key="2">
    <source>
        <dbReference type="EMBL" id="CAB4171511.1"/>
    </source>
</evidence>
<evidence type="ECO:0000313" key="4">
    <source>
        <dbReference type="EMBL" id="CAB4201934.1"/>
    </source>
</evidence>
<proteinExistence type="predicted"/>